<dbReference type="InterPro" id="IPR006094">
    <property type="entry name" value="Oxid_FAD_bind_N"/>
</dbReference>
<accession>Q55BQ4</accession>
<dbReference type="FunCoup" id="Q55BQ4">
    <property type="interactions" value="285"/>
</dbReference>
<dbReference type="GO" id="GO:1903457">
    <property type="term" value="P:lactate catabolic process"/>
    <property type="evidence" value="ECO:0000318"/>
    <property type="project" value="GO_Central"/>
</dbReference>
<comment type="caution">
    <text evidence="11">The sequence shown here is derived from an EMBL/GenBank/DDBJ whole genome shotgun (WGS) entry which is preliminary data.</text>
</comment>
<dbReference type="InterPro" id="IPR016164">
    <property type="entry name" value="FAD-linked_Oxase-like_C"/>
</dbReference>
<dbReference type="PRO" id="PR:Q55BQ4"/>
<dbReference type="PhylomeDB" id="Q55BQ4"/>
<dbReference type="Proteomes" id="UP000002195">
    <property type="component" value="Unassembled WGS sequence"/>
</dbReference>
<dbReference type="InterPro" id="IPR016169">
    <property type="entry name" value="FAD-bd_PCMH_sub2"/>
</dbReference>
<keyword evidence="12" id="KW-1185">Reference proteome</keyword>
<name>Q55BQ4_DICDI</name>
<dbReference type="Gene3D" id="3.30.465.10">
    <property type="match status" value="1"/>
</dbReference>
<reference evidence="11 12" key="1">
    <citation type="journal article" date="2005" name="Nature">
        <title>The genome of the social amoeba Dictyostelium discoideum.</title>
        <authorList>
            <consortium name="The Dictyostelium discoideum Sequencing Consortium"/>
            <person name="Eichinger L."/>
            <person name="Pachebat J.A."/>
            <person name="Glockner G."/>
            <person name="Rajandream M.A."/>
            <person name="Sucgang R."/>
            <person name="Berriman M."/>
            <person name="Song J."/>
            <person name="Olsen R."/>
            <person name="Szafranski K."/>
            <person name="Xu Q."/>
            <person name="Tunggal B."/>
            <person name="Kummerfeld S."/>
            <person name="Madera M."/>
            <person name="Konfortov B.A."/>
            <person name="Rivero F."/>
            <person name="Bankier A.T."/>
            <person name="Lehmann R."/>
            <person name="Hamlin N."/>
            <person name="Davies R."/>
            <person name="Gaudet P."/>
            <person name="Fey P."/>
            <person name="Pilcher K."/>
            <person name="Chen G."/>
            <person name="Saunders D."/>
            <person name="Sodergren E."/>
            <person name="Davis P."/>
            <person name="Kerhornou A."/>
            <person name="Nie X."/>
            <person name="Hall N."/>
            <person name="Anjard C."/>
            <person name="Hemphill L."/>
            <person name="Bason N."/>
            <person name="Farbrother P."/>
            <person name="Desany B."/>
            <person name="Just E."/>
            <person name="Morio T."/>
            <person name="Rost R."/>
            <person name="Churcher C."/>
            <person name="Cooper J."/>
            <person name="Haydock S."/>
            <person name="van Driessche N."/>
            <person name="Cronin A."/>
            <person name="Goodhead I."/>
            <person name="Muzny D."/>
            <person name="Mourier T."/>
            <person name="Pain A."/>
            <person name="Lu M."/>
            <person name="Harper D."/>
            <person name="Lindsay R."/>
            <person name="Hauser H."/>
            <person name="James K."/>
            <person name="Quiles M."/>
            <person name="Madan Babu M."/>
            <person name="Saito T."/>
            <person name="Buchrieser C."/>
            <person name="Wardroper A."/>
            <person name="Felder M."/>
            <person name="Thangavelu M."/>
            <person name="Johnson D."/>
            <person name="Knights A."/>
            <person name="Loulseged H."/>
            <person name="Mungall K."/>
            <person name="Oliver K."/>
            <person name="Price C."/>
            <person name="Quail M.A."/>
            <person name="Urushihara H."/>
            <person name="Hernandez J."/>
            <person name="Rabbinowitsch E."/>
            <person name="Steffen D."/>
            <person name="Sanders M."/>
            <person name="Ma J."/>
            <person name="Kohara Y."/>
            <person name="Sharp S."/>
            <person name="Simmonds M."/>
            <person name="Spiegler S."/>
            <person name="Tivey A."/>
            <person name="Sugano S."/>
            <person name="White B."/>
            <person name="Walker D."/>
            <person name="Woodward J."/>
            <person name="Winckler T."/>
            <person name="Tanaka Y."/>
            <person name="Shaulsky G."/>
            <person name="Schleicher M."/>
            <person name="Weinstock G."/>
            <person name="Rosenthal A."/>
            <person name="Cox E.C."/>
            <person name="Chisholm R.L."/>
            <person name="Gibbs R."/>
            <person name="Loomis W.F."/>
            <person name="Platzer M."/>
            <person name="Kay R.R."/>
            <person name="Williams J."/>
            <person name="Dear P.H."/>
            <person name="Noegel A.A."/>
            <person name="Barrell B."/>
            <person name="Kuspa A."/>
        </authorList>
    </citation>
    <scope>NUCLEOTIDE SEQUENCE [LARGE SCALE GENOMIC DNA]</scope>
    <source>
        <strain evidence="11 12">AX4</strain>
    </source>
</reference>
<dbReference type="PROSITE" id="PS51387">
    <property type="entry name" value="FAD_PCMH"/>
    <property type="match status" value="1"/>
</dbReference>
<protein>
    <recommendedName>
        <fullName evidence="9">D-lactate dehydrogenase (cytochrome)</fullName>
        <ecNumber evidence="9">1.1.2.4</ecNumber>
    </recommendedName>
</protein>
<comment type="similarity">
    <text evidence="3">Belongs to the FAD-binding oxidoreductase/transferase type 4 family.</text>
</comment>
<keyword evidence="6" id="KW-0809">Transit peptide</keyword>
<sequence length="554" mass="61581">MKLLSTSSKCFKQSLKINYRNFSSSNKIFKNYTNNSKNYNNNNNNSFNENNYKLISAIGVSTIVGLGFFSILNLEEEKKNIIIEKNKIDRIPDEAKKELVLIFSERFVTHPSDLEAHGKDFSYHERASPDAVIYPHNQEEVKKLVDIARKYRIPLIACGAMTSLEGHTLSNYGGISVDFRNMSRVLQIYKDDFYVTVQPGISYGDLNEELKKIGFFFPVDPGPGATIGGMIGTSASGTHCVHYGTMKDNVLSMKVVLPNGDIVTTRSKAKKSSAGYDLNHLFIGSEGTLGIVVEASLKIQPIPTCSQVSLVTFDSITSACDAVIKTMQSGVQIGRVELLDDVMMNAVNLASNTNYSEKPTLIFEFSGPSQGMVQEQISKVSEITRECNSLDFKFSSTNEEKENLWMARKVALWSSKVLRPSSEVWITDACVPISKLSKIIDETKVDISKTSLLAPLVAHAGDGNFHLFILFDPNNPKEFEEAKFINDNLVNRAIEYKGTCTGEHGVSFGKIKYLDKELGKEAVDLMATIKRSIDPSNLMNPGKIITVEKFNEKK</sequence>
<dbReference type="InterPro" id="IPR016166">
    <property type="entry name" value="FAD-bd_PCMH"/>
</dbReference>
<dbReference type="InterPro" id="IPR016171">
    <property type="entry name" value="Vanillyl_alc_oxidase_C-sub2"/>
</dbReference>
<dbReference type="GO" id="GO:0004458">
    <property type="term" value="F:D-lactate dehydrogenase (cytochrome) activity"/>
    <property type="evidence" value="ECO:0000250"/>
    <property type="project" value="dictyBase"/>
</dbReference>
<evidence type="ECO:0000256" key="8">
    <source>
        <dbReference type="ARBA" id="ARBA00023128"/>
    </source>
</evidence>
<dbReference type="Pfam" id="PF02913">
    <property type="entry name" value="FAD-oxidase_C"/>
    <property type="match status" value="1"/>
</dbReference>
<feature type="domain" description="FAD-binding PCMH-type" evidence="10">
    <location>
        <begin position="125"/>
        <end position="302"/>
    </location>
</feature>
<dbReference type="Reactome" id="R-DDI-1268020">
    <property type="pathway name" value="Mitochondrial protein import"/>
</dbReference>
<dbReference type="AlphaFoldDB" id="Q55BQ4"/>
<dbReference type="Gene3D" id="1.10.45.10">
    <property type="entry name" value="Vanillyl-alcohol Oxidase, Chain A, domain 4"/>
    <property type="match status" value="1"/>
</dbReference>
<dbReference type="GeneID" id="8617750"/>
<dbReference type="PaxDb" id="44689-DDB0305160"/>
<keyword evidence="7" id="KW-0560">Oxidoreductase</keyword>
<evidence type="ECO:0000313" key="11">
    <source>
        <dbReference type="EMBL" id="EAL72753.1"/>
    </source>
</evidence>
<evidence type="ECO:0000256" key="3">
    <source>
        <dbReference type="ARBA" id="ARBA00008000"/>
    </source>
</evidence>
<keyword evidence="4" id="KW-0285">Flavoprotein</keyword>
<dbReference type="FunFam" id="3.30.70.2740:FF:000001">
    <property type="entry name" value="D-lactate dehydrogenase mitochondrial"/>
    <property type="match status" value="1"/>
</dbReference>
<dbReference type="Gene3D" id="3.30.70.2740">
    <property type="match status" value="1"/>
</dbReference>
<gene>
    <name evidence="11" type="ORF">DDB_G0270806</name>
</gene>
<evidence type="ECO:0000256" key="7">
    <source>
        <dbReference type="ARBA" id="ARBA00023002"/>
    </source>
</evidence>
<evidence type="ECO:0000256" key="2">
    <source>
        <dbReference type="ARBA" id="ARBA00004173"/>
    </source>
</evidence>
<dbReference type="SUPFAM" id="SSF56176">
    <property type="entry name" value="FAD-binding/transporter-associated domain-like"/>
    <property type="match status" value="1"/>
</dbReference>
<proteinExistence type="inferred from homology"/>
<dbReference type="eggNOG" id="KOG1231">
    <property type="taxonomic scope" value="Eukaryota"/>
</dbReference>
<dbReference type="FunFam" id="1.10.45.10:FF:000001">
    <property type="entry name" value="D-lactate dehydrogenase mitochondrial"/>
    <property type="match status" value="1"/>
</dbReference>
<dbReference type="EMBL" id="AAFI02000005">
    <property type="protein sequence ID" value="EAL72753.1"/>
    <property type="molecule type" value="Genomic_DNA"/>
</dbReference>
<dbReference type="KEGG" id="ddi:DDB_G0270806"/>
<evidence type="ECO:0000256" key="9">
    <source>
        <dbReference type="ARBA" id="ARBA00038897"/>
    </source>
</evidence>
<organism evidence="11 12">
    <name type="scientific">Dictyostelium discoideum</name>
    <name type="common">Social amoeba</name>
    <dbReference type="NCBI Taxonomy" id="44689"/>
    <lineage>
        <taxon>Eukaryota</taxon>
        <taxon>Amoebozoa</taxon>
        <taxon>Evosea</taxon>
        <taxon>Eumycetozoa</taxon>
        <taxon>Dictyostelia</taxon>
        <taxon>Dictyosteliales</taxon>
        <taxon>Dictyosteliaceae</taxon>
        <taxon>Dictyostelium</taxon>
    </lineage>
</organism>
<dbReference type="EC" id="1.1.2.4" evidence="9"/>
<dbReference type="SUPFAM" id="SSF55103">
    <property type="entry name" value="FAD-linked oxidases, C-terminal domain"/>
    <property type="match status" value="1"/>
</dbReference>
<evidence type="ECO:0000256" key="6">
    <source>
        <dbReference type="ARBA" id="ARBA00022946"/>
    </source>
</evidence>
<evidence type="ECO:0000313" key="12">
    <source>
        <dbReference type="Proteomes" id="UP000002195"/>
    </source>
</evidence>
<evidence type="ECO:0000259" key="10">
    <source>
        <dbReference type="PROSITE" id="PS51387"/>
    </source>
</evidence>
<dbReference type="Reactome" id="R-DDI-9837999">
    <property type="pathway name" value="Mitochondrial protein degradation"/>
</dbReference>
<dbReference type="FunFam" id="3.30.465.10:FF:000106">
    <property type="entry name" value="Uncharacterized protein"/>
    <property type="match status" value="1"/>
</dbReference>
<keyword evidence="8" id="KW-0496">Mitochondrion</keyword>
<dbReference type="GO" id="GO:0008720">
    <property type="term" value="F:D-lactate dehydrogenase (NAD+) activity"/>
    <property type="evidence" value="ECO:0000318"/>
    <property type="project" value="GO_Central"/>
</dbReference>
<evidence type="ECO:0000256" key="1">
    <source>
        <dbReference type="ARBA" id="ARBA00001974"/>
    </source>
</evidence>
<dbReference type="PANTHER" id="PTHR11748">
    <property type="entry name" value="D-LACTATE DEHYDROGENASE"/>
    <property type="match status" value="1"/>
</dbReference>
<dbReference type="InterPro" id="IPR004113">
    <property type="entry name" value="FAD-bd_oxidored_4_C"/>
</dbReference>
<dbReference type="STRING" id="44689.Q55BQ4"/>
<dbReference type="dictyBase" id="DDB_G0270806">
    <property type="gene designation" value="ldhd"/>
</dbReference>
<dbReference type="GO" id="GO:0050660">
    <property type="term" value="F:flavin adenine dinucleotide binding"/>
    <property type="evidence" value="ECO:0000318"/>
    <property type="project" value="GO_Central"/>
</dbReference>
<comment type="cofactor">
    <cofactor evidence="1">
        <name>FAD</name>
        <dbReference type="ChEBI" id="CHEBI:57692"/>
    </cofactor>
</comment>
<dbReference type="InterPro" id="IPR036318">
    <property type="entry name" value="FAD-bd_PCMH-like_sf"/>
</dbReference>
<dbReference type="GO" id="GO:0071949">
    <property type="term" value="F:FAD binding"/>
    <property type="evidence" value="ECO:0007669"/>
    <property type="project" value="InterPro"/>
</dbReference>
<dbReference type="GO" id="GO:0005739">
    <property type="term" value="C:mitochondrion"/>
    <property type="evidence" value="ECO:0000250"/>
    <property type="project" value="dictyBase"/>
</dbReference>
<dbReference type="Pfam" id="PF01565">
    <property type="entry name" value="FAD_binding_4"/>
    <property type="match status" value="1"/>
</dbReference>
<dbReference type="OMA" id="GQGFEWA"/>
<dbReference type="PANTHER" id="PTHR11748:SF111">
    <property type="entry name" value="D-LACTATE DEHYDROGENASE, MITOCHONDRIAL-RELATED"/>
    <property type="match status" value="1"/>
</dbReference>
<dbReference type="RefSeq" id="XP_646777.1">
    <property type="nucleotide sequence ID" value="XM_641685.1"/>
</dbReference>
<evidence type="ECO:0000256" key="4">
    <source>
        <dbReference type="ARBA" id="ARBA00022630"/>
    </source>
</evidence>
<keyword evidence="5" id="KW-0274">FAD</keyword>
<dbReference type="VEuPathDB" id="AmoebaDB:DDB_G0270806"/>
<evidence type="ECO:0000256" key="5">
    <source>
        <dbReference type="ARBA" id="ARBA00022827"/>
    </source>
</evidence>
<dbReference type="InParanoid" id="Q55BQ4"/>
<dbReference type="HOGENOM" id="CLU_017779_3_0_1"/>
<comment type="subcellular location">
    <subcellularLocation>
        <location evidence="2">Mitochondrion</location>
    </subcellularLocation>
</comment>